<proteinExistence type="inferred from homology"/>
<name>M1YXM8_NITG3</name>
<accession>M1YXM8</accession>
<dbReference type="Gene3D" id="3.30.1330.120">
    <property type="entry name" value="2-methylcitrate dehydratase PrpD"/>
    <property type="match status" value="1"/>
</dbReference>
<keyword evidence="5" id="KW-1185">Reference proteome</keyword>
<dbReference type="Gene3D" id="1.10.4100.10">
    <property type="entry name" value="2-methylcitrate dehydratase PrpD"/>
    <property type="match status" value="1"/>
</dbReference>
<evidence type="ECO:0000259" key="2">
    <source>
        <dbReference type="Pfam" id="PF03972"/>
    </source>
</evidence>
<dbReference type="InterPro" id="IPR045337">
    <property type="entry name" value="MmgE_PrpD_C"/>
</dbReference>
<dbReference type="PANTHER" id="PTHR16943">
    <property type="entry name" value="2-METHYLCITRATE DEHYDRATASE-RELATED"/>
    <property type="match status" value="1"/>
</dbReference>
<dbReference type="InterPro" id="IPR042183">
    <property type="entry name" value="MmgE/PrpD_sf_1"/>
</dbReference>
<dbReference type="AlphaFoldDB" id="M1YXM8"/>
<dbReference type="STRING" id="1266370.NITGR_290043"/>
<keyword evidence="4" id="KW-0456">Lyase</keyword>
<comment type="caution">
    <text evidence="4">The sequence shown here is derived from an EMBL/GenBank/DDBJ whole genome shotgun (WGS) entry which is preliminary data.</text>
</comment>
<sequence>MDRYEDQITRYVTGLTYDRLSEHALSCAKERWLDSLATAWAAYGSPPAVGMRRFATSASATPGATVMGTDHKAPMDYASLYLATLIRALDWNDTYLNREPAHPSDNLGAVLAVAEAEGRTGRDLLLATILTYELHCRLCDAAALRRKGWDHVTYGSISSTAAAAKLLGLTAEQTRDAIAIAITTGNYLRQTRIGTISQWKAAAFAQASQNGVRAALYVKHGLTGPSDIFTGKHGFINQITQGEFDLAPCFGGENREEFKIVDTYIKYFPAEYHSQSAIWAALELRENLGADNVHSIERIHVETSFHSYEIIGKEPEKWTPETKETADHSLPYIVAVALMDGDITLEQFDSTHLGDMALQSLVQKVTVSENKHYTEMYGNSFPNKVMVTMKDGKVFQKEVLDPKGHPLNPLKPKELEKKFRDAARPWLSVEQQDRVVEMVWRMDKLESLEPLMQAMVLP</sequence>
<feature type="domain" description="MmgE/PrpD N-terminal" evidence="2">
    <location>
        <begin position="7"/>
        <end position="244"/>
    </location>
</feature>
<dbReference type="FunCoup" id="M1YXM8">
    <property type="interactions" value="124"/>
</dbReference>
<evidence type="ECO:0000256" key="1">
    <source>
        <dbReference type="ARBA" id="ARBA00006174"/>
    </source>
</evidence>
<dbReference type="Proteomes" id="UP000011704">
    <property type="component" value="Unassembled WGS sequence"/>
</dbReference>
<evidence type="ECO:0000313" key="4">
    <source>
        <dbReference type="EMBL" id="CCQ90444.1"/>
    </source>
</evidence>
<evidence type="ECO:0000313" key="5">
    <source>
        <dbReference type="Proteomes" id="UP000011704"/>
    </source>
</evidence>
<dbReference type="EMBL" id="CAQJ01000032">
    <property type="protein sequence ID" value="CCQ90444.1"/>
    <property type="molecule type" value="Genomic_DNA"/>
</dbReference>
<dbReference type="RefSeq" id="WP_005007930.1">
    <property type="nucleotide sequence ID" value="NZ_HG422173.1"/>
</dbReference>
<comment type="similarity">
    <text evidence="1">Belongs to the PrpD family.</text>
</comment>
<dbReference type="InterPro" id="IPR005656">
    <property type="entry name" value="MmgE_PrpD"/>
</dbReference>
<dbReference type="Pfam" id="PF03972">
    <property type="entry name" value="MmgE_PrpD_N"/>
    <property type="match status" value="1"/>
</dbReference>
<dbReference type="PANTHER" id="PTHR16943:SF8">
    <property type="entry name" value="2-METHYLCITRATE DEHYDRATASE"/>
    <property type="match status" value="1"/>
</dbReference>
<dbReference type="OrthoDB" id="9797528at2"/>
<evidence type="ECO:0000259" key="3">
    <source>
        <dbReference type="Pfam" id="PF19305"/>
    </source>
</evidence>
<organism evidence="4 5">
    <name type="scientific">Nitrospina gracilis (strain 3/211)</name>
    <dbReference type="NCBI Taxonomy" id="1266370"/>
    <lineage>
        <taxon>Bacteria</taxon>
        <taxon>Pseudomonadati</taxon>
        <taxon>Nitrospinota/Tectimicrobiota group</taxon>
        <taxon>Nitrospinota</taxon>
        <taxon>Nitrospinia</taxon>
        <taxon>Nitrospinales</taxon>
        <taxon>Nitrospinaceae</taxon>
        <taxon>Nitrospina</taxon>
    </lineage>
</organism>
<dbReference type="HOGENOM" id="CLU_026574_3_0_0"/>
<reference evidence="4 5" key="1">
    <citation type="journal article" date="2013" name="Front. Microbiol.">
        <title>The genome of Nitrospina gracilis illuminates the metabolism and evolution of the major marine nitrite oxidizer.</title>
        <authorList>
            <person name="Luecker S."/>
            <person name="Nowka B."/>
            <person name="Rattei T."/>
            <person name="Spieck E."/>
            <person name="and Daims H."/>
        </authorList>
    </citation>
    <scope>NUCLEOTIDE SEQUENCE [LARGE SCALE GENOMIC DNA]</scope>
    <source>
        <strain evidence="4 5">3/211</strain>
    </source>
</reference>
<dbReference type="GO" id="GO:0047547">
    <property type="term" value="F:2-methylcitrate dehydratase activity"/>
    <property type="evidence" value="ECO:0007669"/>
    <property type="project" value="UniProtKB-EC"/>
</dbReference>
<protein>
    <submittedName>
        <fullName evidence="4">2-methylcitrate dehydratase</fullName>
        <ecNumber evidence="4">4.2.1.79</ecNumber>
    </submittedName>
</protein>
<dbReference type="SUPFAM" id="SSF103378">
    <property type="entry name" value="2-methylcitrate dehydratase PrpD"/>
    <property type="match status" value="1"/>
</dbReference>
<feature type="domain" description="MmgE/PrpD C-terminal" evidence="3">
    <location>
        <begin position="268"/>
        <end position="442"/>
    </location>
</feature>
<dbReference type="InterPro" id="IPR036148">
    <property type="entry name" value="MmgE/PrpD_sf"/>
</dbReference>
<dbReference type="InterPro" id="IPR042188">
    <property type="entry name" value="MmgE/PrpD_sf_2"/>
</dbReference>
<dbReference type="InParanoid" id="M1YXM8"/>
<dbReference type="EC" id="4.2.1.79" evidence="4"/>
<gene>
    <name evidence="4" type="primary">prpD</name>
    <name evidence="4" type="ORF">NITGR_290043</name>
</gene>
<dbReference type="InterPro" id="IPR045336">
    <property type="entry name" value="MmgE_PrpD_N"/>
</dbReference>
<dbReference type="Pfam" id="PF19305">
    <property type="entry name" value="MmgE_PrpD_C"/>
    <property type="match status" value="1"/>
</dbReference>